<keyword evidence="2" id="KW-1185">Reference proteome</keyword>
<gene>
    <name evidence="1" type="ORF">DILT_LOCUS10845</name>
</gene>
<reference evidence="1 2" key="1">
    <citation type="submission" date="2018-11" db="EMBL/GenBank/DDBJ databases">
        <authorList>
            <consortium name="Pathogen Informatics"/>
        </authorList>
    </citation>
    <scope>NUCLEOTIDE SEQUENCE [LARGE SCALE GENOMIC DNA]</scope>
</reference>
<proteinExistence type="predicted"/>
<dbReference type="Proteomes" id="UP000281553">
    <property type="component" value="Unassembled WGS sequence"/>
</dbReference>
<dbReference type="EMBL" id="UYRU01061121">
    <property type="protein sequence ID" value="VDN15014.1"/>
    <property type="molecule type" value="Genomic_DNA"/>
</dbReference>
<organism evidence="1 2">
    <name type="scientific">Dibothriocephalus latus</name>
    <name type="common">Fish tapeworm</name>
    <name type="synonym">Diphyllobothrium latum</name>
    <dbReference type="NCBI Taxonomy" id="60516"/>
    <lineage>
        <taxon>Eukaryota</taxon>
        <taxon>Metazoa</taxon>
        <taxon>Spiralia</taxon>
        <taxon>Lophotrochozoa</taxon>
        <taxon>Platyhelminthes</taxon>
        <taxon>Cestoda</taxon>
        <taxon>Eucestoda</taxon>
        <taxon>Diphyllobothriidea</taxon>
        <taxon>Diphyllobothriidae</taxon>
        <taxon>Dibothriocephalus</taxon>
    </lineage>
</organism>
<evidence type="ECO:0000313" key="2">
    <source>
        <dbReference type="Proteomes" id="UP000281553"/>
    </source>
</evidence>
<accession>A0A3P7LDV9</accession>
<protein>
    <submittedName>
        <fullName evidence="1">Uncharacterized protein</fullName>
    </submittedName>
</protein>
<sequence length="121" mass="13271">MRVGRSLFSGSLDDEAFYTDLASVSILSQPWSAFCSYESVGSASRFTPSAQFQCAAPSASCVALHSSTSPFCQTWLGDGIDCLITESWDFYCTRLGLQLNYTIHILSQLIGRQRSRVSPPN</sequence>
<dbReference type="AlphaFoldDB" id="A0A3P7LDV9"/>
<evidence type="ECO:0000313" key="1">
    <source>
        <dbReference type="EMBL" id="VDN15014.1"/>
    </source>
</evidence>
<name>A0A3P7LDV9_DIBLA</name>